<protein>
    <submittedName>
        <fullName evidence="2">Uncharacterized protein</fullName>
    </submittedName>
</protein>
<reference evidence="2" key="1">
    <citation type="submission" date="2019-12" db="EMBL/GenBank/DDBJ databases">
        <title>Genome sequencing and annotation of Brassica cretica.</title>
        <authorList>
            <person name="Studholme D.J."/>
            <person name="Sarris P.F."/>
        </authorList>
    </citation>
    <scope>NUCLEOTIDE SEQUENCE</scope>
    <source>
        <strain evidence="2">PFS-001/15</strain>
        <tissue evidence="2">Leaf</tissue>
    </source>
</reference>
<dbReference type="EMBL" id="QGKW02000717">
    <property type="protein sequence ID" value="KAF2595835.1"/>
    <property type="molecule type" value="Genomic_DNA"/>
</dbReference>
<evidence type="ECO:0000313" key="3">
    <source>
        <dbReference type="Proteomes" id="UP000712281"/>
    </source>
</evidence>
<dbReference type="Proteomes" id="UP000712281">
    <property type="component" value="Unassembled WGS sequence"/>
</dbReference>
<feature type="region of interest" description="Disordered" evidence="1">
    <location>
        <begin position="1"/>
        <end position="24"/>
    </location>
</feature>
<proteinExistence type="predicted"/>
<comment type="caution">
    <text evidence="2">The sequence shown here is derived from an EMBL/GenBank/DDBJ whole genome shotgun (WGS) entry which is preliminary data.</text>
</comment>
<feature type="region of interest" description="Disordered" evidence="1">
    <location>
        <begin position="241"/>
        <end position="265"/>
    </location>
</feature>
<evidence type="ECO:0000256" key="1">
    <source>
        <dbReference type="SAM" id="MobiDB-lite"/>
    </source>
</evidence>
<accession>A0A8S9KN64</accession>
<gene>
    <name evidence="2" type="ORF">F2Q68_00008009</name>
</gene>
<name>A0A8S9KN64_BRACR</name>
<evidence type="ECO:0000313" key="2">
    <source>
        <dbReference type="EMBL" id="KAF2595835.1"/>
    </source>
</evidence>
<dbReference type="AlphaFoldDB" id="A0A8S9KN64"/>
<organism evidence="2 3">
    <name type="scientific">Brassica cretica</name>
    <name type="common">Mustard</name>
    <dbReference type="NCBI Taxonomy" id="69181"/>
    <lineage>
        <taxon>Eukaryota</taxon>
        <taxon>Viridiplantae</taxon>
        <taxon>Streptophyta</taxon>
        <taxon>Embryophyta</taxon>
        <taxon>Tracheophyta</taxon>
        <taxon>Spermatophyta</taxon>
        <taxon>Magnoliopsida</taxon>
        <taxon>eudicotyledons</taxon>
        <taxon>Gunneridae</taxon>
        <taxon>Pentapetalae</taxon>
        <taxon>rosids</taxon>
        <taxon>malvids</taxon>
        <taxon>Brassicales</taxon>
        <taxon>Brassicaceae</taxon>
        <taxon>Brassiceae</taxon>
        <taxon>Brassica</taxon>
    </lineage>
</organism>
<sequence>MMMQHLLQEERTEQPASSEVTAPDEPIEIPPVQVYVPKVSYPFPPKHLMDPISVEQLAGFRKMPASSNVTAPDEPIEILPVRVYVPKVPYPISPKHLMDPISAEQLDGSMKMARRLLQNISFEHAWEIRPLHMFFKNCRESEEEIKALFTEALTPSLKVMPKVDDPGKFIFPFSIAGVEFKEALLVSGEQLDIVPKKELGKNGEIKEVLDGNPHTDTKKLMRSKKSWMEILTRIPRNSVGMQSNGTTFPLKRADVPGNHLTIEHP</sequence>